<comment type="caution">
    <text evidence="1">The sequence shown here is derived from an EMBL/GenBank/DDBJ whole genome shotgun (WGS) entry which is preliminary data.</text>
</comment>
<proteinExistence type="predicted"/>
<gene>
    <name evidence="1" type="ORF">MSG28_012206</name>
</gene>
<reference evidence="1 2" key="1">
    <citation type="journal article" date="2022" name="Genome Biol. Evol.">
        <title>The Spruce Budworm Genome: Reconstructing the Evolutionary History of Antifreeze Proteins.</title>
        <authorList>
            <person name="Beliveau C."/>
            <person name="Gagne P."/>
            <person name="Picq S."/>
            <person name="Vernygora O."/>
            <person name="Keeling C.I."/>
            <person name="Pinkney K."/>
            <person name="Doucet D."/>
            <person name="Wen F."/>
            <person name="Johnston J.S."/>
            <person name="Maaroufi H."/>
            <person name="Boyle B."/>
            <person name="Laroche J."/>
            <person name="Dewar K."/>
            <person name="Juretic N."/>
            <person name="Blackburn G."/>
            <person name="Nisole A."/>
            <person name="Brunet B."/>
            <person name="Brandao M."/>
            <person name="Lumley L."/>
            <person name="Duan J."/>
            <person name="Quan G."/>
            <person name="Lucarotti C.J."/>
            <person name="Roe A.D."/>
            <person name="Sperling F.A.H."/>
            <person name="Levesque R.C."/>
            <person name="Cusson M."/>
        </authorList>
    </citation>
    <scope>NUCLEOTIDE SEQUENCE [LARGE SCALE GENOMIC DNA]</scope>
    <source>
        <strain evidence="1">Glfc:IPQL:Cfum</strain>
    </source>
</reference>
<organism evidence="1 2">
    <name type="scientific">Choristoneura fumiferana</name>
    <name type="common">Spruce budworm moth</name>
    <name type="synonym">Archips fumiferana</name>
    <dbReference type="NCBI Taxonomy" id="7141"/>
    <lineage>
        <taxon>Eukaryota</taxon>
        <taxon>Metazoa</taxon>
        <taxon>Ecdysozoa</taxon>
        <taxon>Arthropoda</taxon>
        <taxon>Hexapoda</taxon>
        <taxon>Insecta</taxon>
        <taxon>Pterygota</taxon>
        <taxon>Neoptera</taxon>
        <taxon>Endopterygota</taxon>
        <taxon>Lepidoptera</taxon>
        <taxon>Glossata</taxon>
        <taxon>Ditrysia</taxon>
        <taxon>Tortricoidea</taxon>
        <taxon>Tortricidae</taxon>
        <taxon>Tortricinae</taxon>
        <taxon>Choristoneura</taxon>
    </lineage>
</organism>
<keyword evidence="2" id="KW-1185">Reference proteome</keyword>
<dbReference type="Proteomes" id="UP001064048">
    <property type="component" value="Chromosome 21"/>
</dbReference>
<protein>
    <submittedName>
        <fullName evidence="1">Uncharacterized protein</fullName>
    </submittedName>
</protein>
<sequence length="358" mass="39773">MNTTDRYPATASLFMLREIKRRQELVHRGHELLKRKTEALRFRGRQTASDLSITQGILGHTLREAYISLAAIKFTNGESNALVLENIGQSYRVAEMGKKVVIPTAIDNKAAAAWHRLLEHAVEADLVPPDLLVTCDQPNDRGPTARDRGRMEQIGRAQVRVRRIPENISGVATVSLQAIEESGISDSLRYAGLGAGGHRTGEAKKAFREAVHILIKFASLRNTCILLDTAIRSTLRKVNGIEKVIMPKLHNTENYIQMEMAEREREELHRLKMVKAKKIRAKALAKLRLEHPESGGSGESSEVASSRSASRIRSIECLTSILYTCNSPLSSTTDSAGDYSSYKPTCCPPGWDDEDLLF</sequence>
<dbReference type="EMBL" id="CM046121">
    <property type="protein sequence ID" value="KAI8434056.1"/>
    <property type="molecule type" value="Genomic_DNA"/>
</dbReference>
<evidence type="ECO:0000313" key="2">
    <source>
        <dbReference type="Proteomes" id="UP001064048"/>
    </source>
</evidence>
<accession>A0ACC0KDC2</accession>
<evidence type="ECO:0000313" key="1">
    <source>
        <dbReference type="EMBL" id="KAI8434056.1"/>
    </source>
</evidence>
<name>A0ACC0KDC2_CHOFU</name>